<name>A0A1S5Y2X6_9VIRU</name>
<protein>
    <submittedName>
        <fullName evidence="1">Uncharacterized protein</fullName>
    </submittedName>
</protein>
<organism evidence="1">
    <name type="scientific">uncultured archaeal virus</name>
    <dbReference type="NCBI Taxonomy" id="1960247"/>
    <lineage>
        <taxon>Viruses</taxon>
        <taxon>environmental samples</taxon>
    </lineage>
</organism>
<reference evidence="1" key="1">
    <citation type="journal article" date="2017" name="MBio">
        <title>Viruses in the Oceanic Basement.</title>
        <authorList>
            <person name="Nigro O.D."/>
            <person name="Jungbluth S.P."/>
            <person name="Steward G.F."/>
            <person name="Rappe M.S."/>
        </authorList>
    </citation>
    <scope>NUCLEOTIDE SEQUENCE</scope>
    <source>
        <strain evidence="1">JdFRA1000001</strain>
    </source>
</reference>
<sequence>MKEDNELVFIVYDGPWKKGMLKASLVVPKDLVMRLLEELKEGESREVKARLRIDKYLEKRFGWVKILRIRCPKCSYPGWLRLRIRYGLGGNSADVYVDHGRMKRPRMCYVNMDLFDELPEDVKRAAEKAAKDHDAYLYSYLYGGARGRYDF</sequence>
<proteinExistence type="predicted"/>
<dbReference type="EMBL" id="KY229234">
    <property type="protein sequence ID" value="AQQ75461.1"/>
    <property type="molecule type" value="Genomic_DNA"/>
</dbReference>
<accession>A0A1S5Y2X6</accession>
<gene>
    <name evidence="1" type="ORF">JdFRA1000001_28c</name>
</gene>
<evidence type="ECO:0000313" key="1">
    <source>
        <dbReference type="EMBL" id="AQQ75461.1"/>
    </source>
</evidence>